<accession>A0A6G0XL22</accession>
<dbReference type="PROSITE" id="PS51257">
    <property type="entry name" value="PROKAR_LIPOPROTEIN"/>
    <property type="match status" value="1"/>
</dbReference>
<feature type="transmembrane region" description="Helical" evidence="1">
    <location>
        <begin position="21"/>
        <end position="40"/>
    </location>
</feature>
<dbReference type="VEuPathDB" id="FungiDB:AeMF1_005637"/>
<keyword evidence="1" id="KW-0812">Transmembrane</keyword>
<gene>
    <name evidence="2" type="ORF">Ae201684_003641</name>
</gene>
<keyword evidence="3" id="KW-1185">Reference proteome</keyword>
<evidence type="ECO:0000313" key="3">
    <source>
        <dbReference type="Proteomes" id="UP000481153"/>
    </source>
</evidence>
<dbReference type="InterPro" id="IPR006966">
    <property type="entry name" value="Peroxin-3"/>
</dbReference>
<reference evidence="2 3" key="1">
    <citation type="submission" date="2019-07" db="EMBL/GenBank/DDBJ databases">
        <title>Genomics analysis of Aphanomyces spp. identifies a new class of oomycete effector associated with host adaptation.</title>
        <authorList>
            <person name="Gaulin E."/>
        </authorList>
    </citation>
    <scope>NUCLEOTIDE SEQUENCE [LARGE SCALE GENOMIC DNA]</scope>
    <source>
        <strain evidence="2 3">ATCC 201684</strain>
    </source>
</reference>
<organism evidence="2 3">
    <name type="scientific">Aphanomyces euteiches</name>
    <dbReference type="NCBI Taxonomy" id="100861"/>
    <lineage>
        <taxon>Eukaryota</taxon>
        <taxon>Sar</taxon>
        <taxon>Stramenopiles</taxon>
        <taxon>Oomycota</taxon>
        <taxon>Saprolegniomycetes</taxon>
        <taxon>Saprolegniales</taxon>
        <taxon>Verrucalvaceae</taxon>
        <taxon>Aphanomyces</taxon>
    </lineage>
</organism>
<keyword evidence="1" id="KW-0472">Membrane</keyword>
<evidence type="ECO:0000256" key="1">
    <source>
        <dbReference type="SAM" id="Phobius"/>
    </source>
</evidence>
<dbReference type="Proteomes" id="UP000481153">
    <property type="component" value="Unassembled WGS sequence"/>
</dbReference>
<dbReference type="EMBL" id="VJMJ01000041">
    <property type="protein sequence ID" value="KAF0741069.1"/>
    <property type="molecule type" value="Genomic_DNA"/>
</dbReference>
<dbReference type="GO" id="GO:0045046">
    <property type="term" value="P:protein import into peroxisome membrane"/>
    <property type="evidence" value="ECO:0007669"/>
    <property type="project" value="TreeGrafter"/>
</dbReference>
<name>A0A6G0XL22_9STRA</name>
<dbReference type="GO" id="GO:0005778">
    <property type="term" value="C:peroxisomal membrane"/>
    <property type="evidence" value="ECO:0007669"/>
    <property type="project" value="InterPro"/>
</dbReference>
<keyword evidence="1" id="KW-1133">Transmembrane helix</keyword>
<dbReference type="PANTHER" id="PTHR28080">
    <property type="entry name" value="PEROXISOMAL BIOGENESIS FACTOR 3"/>
    <property type="match status" value="1"/>
</dbReference>
<sequence length="380" mass="43537">MWDGLCRARKRVCHWAGQHQTLLVGTGVVVACGTGVYYMIRRVVNEAENMTKNMQRHIMEQQRLSVHLRRTEEECKAAFLRFLPSVKSRIYKQLDLEGIVESLKVLDKSEKETRDMLWDDAKLVGFTRLYVSLYAYCLLQLLVHCELLIMGRETFEKAKHKSEEANTDNQKETLIAQHHFLSSTMEYFFSTGLPSLIETTEQRISTHEGLKAWRVHEKRSVQHDEMNDMFDEILAATKLNPAEQWQRFLIFPEDTAVASKESASTTAMTTTWLNELRDILDSPFFHVALQDSIDALFDRTKTQLLSSLYNENLQPKASVLPLAKVIPQLKTEAAKYFSSKGASASDSTTYWDELAKLDSLQHLATSIFIQDASIATSTWV</sequence>
<protein>
    <recommendedName>
        <fullName evidence="4">Peroxisomal biogenesis factor 3</fullName>
    </recommendedName>
</protein>
<dbReference type="PANTHER" id="PTHR28080:SF1">
    <property type="entry name" value="PEROXISOMAL BIOGENESIS FACTOR 3"/>
    <property type="match status" value="1"/>
</dbReference>
<dbReference type="GO" id="GO:0030674">
    <property type="term" value="F:protein-macromolecule adaptor activity"/>
    <property type="evidence" value="ECO:0007669"/>
    <property type="project" value="TreeGrafter"/>
</dbReference>
<evidence type="ECO:0000313" key="2">
    <source>
        <dbReference type="EMBL" id="KAF0741069.1"/>
    </source>
</evidence>
<dbReference type="Pfam" id="PF04882">
    <property type="entry name" value="Peroxin-3"/>
    <property type="match status" value="1"/>
</dbReference>
<dbReference type="AlphaFoldDB" id="A0A6G0XL22"/>
<comment type="caution">
    <text evidence="2">The sequence shown here is derived from an EMBL/GenBank/DDBJ whole genome shotgun (WGS) entry which is preliminary data.</text>
</comment>
<proteinExistence type="predicted"/>
<evidence type="ECO:0008006" key="4">
    <source>
        <dbReference type="Google" id="ProtNLM"/>
    </source>
</evidence>